<evidence type="ECO:0000313" key="2">
    <source>
        <dbReference type="Proteomes" id="UP001057402"/>
    </source>
</evidence>
<keyword evidence="2" id="KW-1185">Reference proteome</keyword>
<evidence type="ECO:0000313" key="1">
    <source>
        <dbReference type="EMBL" id="KAI4302139.1"/>
    </source>
</evidence>
<proteinExistence type="predicted"/>
<dbReference type="EMBL" id="CM042891">
    <property type="protein sequence ID" value="KAI4302139.1"/>
    <property type="molecule type" value="Genomic_DNA"/>
</dbReference>
<reference evidence="2" key="1">
    <citation type="journal article" date="2023" name="Front. Plant Sci.">
        <title>Chromosomal-level genome assembly of Melastoma candidum provides insights into trichome evolution.</title>
        <authorList>
            <person name="Zhong Y."/>
            <person name="Wu W."/>
            <person name="Sun C."/>
            <person name="Zou P."/>
            <person name="Liu Y."/>
            <person name="Dai S."/>
            <person name="Zhou R."/>
        </authorList>
    </citation>
    <scope>NUCLEOTIDE SEQUENCE [LARGE SCALE GENOMIC DNA]</scope>
</reference>
<protein>
    <submittedName>
        <fullName evidence="1">Uncharacterized protein</fullName>
    </submittedName>
</protein>
<accession>A0ACB9KY13</accession>
<organism evidence="1 2">
    <name type="scientific">Melastoma candidum</name>
    <dbReference type="NCBI Taxonomy" id="119954"/>
    <lineage>
        <taxon>Eukaryota</taxon>
        <taxon>Viridiplantae</taxon>
        <taxon>Streptophyta</taxon>
        <taxon>Embryophyta</taxon>
        <taxon>Tracheophyta</taxon>
        <taxon>Spermatophyta</taxon>
        <taxon>Magnoliopsida</taxon>
        <taxon>eudicotyledons</taxon>
        <taxon>Gunneridae</taxon>
        <taxon>Pentapetalae</taxon>
        <taxon>rosids</taxon>
        <taxon>malvids</taxon>
        <taxon>Myrtales</taxon>
        <taxon>Melastomataceae</taxon>
        <taxon>Melastomatoideae</taxon>
        <taxon>Melastomateae</taxon>
        <taxon>Melastoma</taxon>
    </lineage>
</organism>
<comment type="caution">
    <text evidence="1">The sequence shown here is derived from an EMBL/GenBank/DDBJ whole genome shotgun (WGS) entry which is preliminary data.</text>
</comment>
<gene>
    <name evidence="1" type="ORF">MLD38_037923</name>
</gene>
<sequence>MLEGRLAVSRMFPDSFQTESNWVGVSFMLSPGMDNGKRPLDTDGGDDHPQRNKAPKVSKERSGCDKACGSDAVNGQGEWSPGLYEEGRGAEDESGEKSPTGKILQEKGEVSEIVESDNQCYAGDSSSSESLINALGRDNSINCLIRCSRSDYGSIALLNRCFRSLVSSGELYRLRRKNGIVEHWIYFSCHLLEWDAFDPYRRRWMHLPRMSSNESAIYPDRESLAVGTELLVFSRYTTSRYSILTNSWSDQIPMHSPRCLFGSASLGEIAILAGGQDPENKILSSAIMYNSETGRWEDLPSMHKPRKMCSAVFMDGKFYVLGGVGGSDLRPLTCGEEFDLKTQVWTEIPDMSPGRALGGMPATAEAPPLVAVVNNQLYSANYADMEIRKYDKATRSWNSIGHLPDRADSMYGWGLAFRACGNSLIVIGGPSAHNESFIELNAWVPRDNRLPEWRVLGRKRSSNFVYNCAIMGC</sequence>
<name>A0ACB9KY13_9MYRT</name>
<dbReference type="Proteomes" id="UP001057402">
    <property type="component" value="Chromosome 12"/>
</dbReference>